<dbReference type="Pfam" id="PF01168">
    <property type="entry name" value="Ala_racemase_N"/>
    <property type="match status" value="1"/>
</dbReference>
<keyword evidence="6 7" id="KW-0413">Isomerase</keyword>
<feature type="binding site" evidence="7 9">
    <location>
        <position position="341"/>
    </location>
    <ligand>
        <name>substrate</name>
    </ligand>
</feature>
<dbReference type="InterPro" id="IPR029066">
    <property type="entry name" value="PLP-binding_barrel"/>
</dbReference>
<dbReference type="InterPro" id="IPR000821">
    <property type="entry name" value="Ala_racemase"/>
</dbReference>
<dbReference type="CDD" id="cd00430">
    <property type="entry name" value="PLPDE_III_AR"/>
    <property type="match status" value="1"/>
</dbReference>
<feature type="active site" description="Proton acceptor; specific for L-alanine" evidence="7">
    <location>
        <position position="293"/>
    </location>
</feature>
<sequence length="402" mass="41505">MKVVEGVVGPASGPGGRAPSATVPATVASAPGSVASVPTFGAGELVVDLDALAANYAVLQARQPDARIAGVVKADAYGLGAGRVAKTLYGAGCRDFFVAHLCEALDLAAEMPATARIHVLNGLAPGAEGAAAAAAVIPVLNSLDQVARWEEEARRRHTRLPAAVQIDSGMARLGLAAEEVAVLAADPAWQEAIEVVLVMSHLACADEPEAPANLRQFERFRDLADRLPAAPRALANSGGAFLPGFGLDLVRPGIALYGVDPVDDRGSPLKPVVSLAAPVIQLRDVPAGTGVGYGLAHVTRAPRRLATIGVGYADGWPRALSDRGAVYAGGIRLPIVGRVSMDSTIVDASALAPGLLRPGDRVELVGPHQSLADVARDAGTIAYEILTGLGRRFERHYRGPMR</sequence>
<dbReference type="SUPFAM" id="SSF50621">
    <property type="entry name" value="Alanine racemase C-terminal domain-like"/>
    <property type="match status" value="1"/>
</dbReference>
<comment type="catalytic activity">
    <reaction evidence="1 7">
        <text>L-alanine = D-alanine</text>
        <dbReference type="Rhea" id="RHEA:20249"/>
        <dbReference type="ChEBI" id="CHEBI:57416"/>
        <dbReference type="ChEBI" id="CHEBI:57972"/>
        <dbReference type="EC" id="5.1.1.1"/>
    </reaction>
</comment>
<evidence type="ECO:0000256" key="6">
    <source>
        <dbReference type="ARBA" id="ARBA00023235"/>
    </source>
</evidence>
<reference evidence="12 13" key="1">
    <citation type="submission" date="2021-06" db="EMBL/GenBank/DDBJ databases">
        <authorList>
            <person name="Grouzdev D.S."/>
            <person name="Koziaeva V."/>
        </authorList>
    </citation>
    <scope>NUCLEOTIDE SEQUENCE [LARGE SCALE GENOMIC DNA]</scope>
    <source>
        <strain evidence="12 13">22</strain>
    </source>
</reference>
<dbReference type="Proteomes" id="UP000766595">
    <property type="component" value="Unassembled WGS sequence"/>
</dbReference>
<comment type="pathway">
    <text evidence="7">Amino-acid biosynthesis; D-alanine biosynthesis; D-alanine from L-alanine: step 1/1.</text>
</comment>
<keyword evidence="5 7" id="KW-0663">Pyridoxal phosphate</keyword>
<dbReference type="InterPro" id="IPR009006">
    <property type="entry name" value="Ala_racemase/Decarboxylase_C"/>
</dbReference>
<evidence type="ECO:0000256" key="5">
    <source>
        <dbReference type="ARBA" id="ARBA00022898"/>
    </source>
</evidence>
<dbReference type="HAMAP" id="MF_01201">
    <property type="entry name" value="Ala_racemase"/>
    <property type="match status" value="1"/>
</dbReference>
<evidence type="ECO:0000256" key="7">
    <source>
        <dbReference type="HAMAP-Rule" id="MF_01201"/>
    </source>
</evidence>
<evidence type="ECO:0000256" key="4">
    <source>
        <dbReference type="ARBA" id="ARBA00013089"/>
    </source>
</evidence>
<evidence type="ECO:0000256" key="8">
    <source>
        <dbReference type="PIRSR" id="PIRSR600821-50"/>
    </source>
</evidence>
<evidence type="ECO:0000256" key="2">
    <source>
        <dbReference type="ARBA" id="ARBA00001933"/>
    </source>
</evidence>
<evidence type="ECO:0000256" key="3">
    <source>
        <dbReference type="ARBA" id="ARBA00007880"/>
    </source>
</evidence>
<feature type="compositionally biased region" description="Low complexity" evidence="10">
    <location>
        <begin position="1"/>
        <end position="21"/>
    </location>
</feature>
<evidence type="ECO:0000256" key="1">
    <source>
        <dbReference type="ARBA" id="ARBA00000316"/>
    </source>
</evidence>
<dbReference type="EMBL" id="JAHHZF010000008">
    <property type="protein sequence ID" value="MBT9291311.1"/>
    <property type="molecule type" value="Genomic_DNA"/>
</dbReference>
<dbReference type="PRINTS" id="PR00992">
    <property type="entry name" value="ALARACEMASE"/>
</dbReference>
<dbReference type="GO" id="GO:0008784">
    <property type="term" value="F:alanine racemase activity"/>
    <property type="evidence" value="ECO:0007669"/>
    <property type="project" value="UniProtKB-UniRule"/>
</dbReference>
<dbReference type="Gene3D" id="3.20.20.10">
    <property type="entry name" value="Alanine racemase"/>
    <property type="match status" value="1"/>
</dbReference>
<dbReference type="PANTHER" id="PTHR30511">
    <property type="entry name" value="ALANINE RACEMASE"/>
    <property type="match status" value="1"/>
</dbReference>
<comment type="caution">
    <text evidence="12">The sequence shown here is derived from an EMBL/GenBank/DDBJ whole genome shotgun (WGS) entry which is preliminary data.</text>
</comment>
<evidence type="ECO:0000313" key="12">
    <source>
        <dbReference type="EMBL" id="MBT9291311.1"/>
    </source>
</evidence>
<dbReference type="Pfam" id="PF00842">
    <property type="entry name" value="Ala_racemase_C"/>
    <property type="match status" value="1"/>
</dbReference>
<feature type="active site" description="Proton acceptor; specific for D-alanine" evidence="7">
    <location>
        <position position="73"/>
    </location>
</feature>
<dbReference type="PROSITE" id="PS00395">
    <property type="entry name" value="ALANINE_RACEMASE"/>
    <property type="match status" value="1"/>
</dbReference>
<dbReference type="PANTHER" id="PTHR30511:SF0">
    <property type="entry name" value="ALANINE RACEMASE, CATABOLIC-RELATED"/>
    <property type="match status" value="1"/>
</dbReference>
<keyword evidence="13" id="KW-1185">Reference proteome</keyword>
<dbReference type="GO" id="GO:0030170">
    <property type="term" value="F:pyridoxal phosphate binding"/>
    <property type="evidence" value="ECO:0007669"/>
    <property type="project" value="UniProtKB-UniRule"/>
</dbReference>
<comment type="cofactor">
    <cofactor evidence="2 7 8">
        <name>pyridoxal 5'-phosphate</name>
        <dbReference type="ChEBI" id="CHEBI:597326"/>
    </cofactor>
</comment>
<evidence type="ECO:0000256" key="10">
    <source>
        <dbReference type="SAM" id="MobiDB-lite"/>
    </source>
</evidence>
<dbReference type="InterPro" id="IPR011079">
    <property type="entry name" value="Ala_racemase_C"/>
</dbReference>
<dbReference type="EC" id="5.1.1.1" evidence="4 7"/>
<dbReference type="SMART" id="SM01005">
    <property type="entry name" value="Ala_racemase_C"/>
    <property type="match status" value="1"/>
</dbReference>
<feature type="domain" description="Alanine racemase C-terminal" evidence="11">
    <location>
        <begin position="272"/>
        <end position="398"/>
    </location>
</feature>
<proteinExistence type="inferred from homology"/>
<dbReference type="SUPFAM" id="SSF51419">
    <property type="entry name" value="PLP-binding barrel"/>
    <property type="match status" value="1"/>
</dbReference>
<evidence type="ECO:0000313" key="13">
    <source>
        <dbReference type="Proteomes" id="UP000766595"/>
    </source>
</evidence>
<comment type="similarity">
    <text evidence="3 7">Belongs to the alanine racemase family.</text>
</comment>
<protein>
    <recommendedName>
        <fullName evidence="4 7">Alanine racemase</fullName>
        <ecNumber evidence="4 7">5.1.1.1</ecNumber>
    </recommendedName>
</protein>
<comment type="function">
    <text evidence="7">Catalyzes the interconversion of L-alanine and D-alanine. May also act on other amino acids.</text>
</comment>
<dbReference type="RefSeq" id="WP_261969899.1">
    <property type="nucleotide sequence ID" value="NZ_JAHHZF010000008.1"/>
</dbReference>
<evidence type="ECO:0000256" key="9">
    <source>
        <dbReference type="PIRSR" id="PIRSR600821-52"/>
    </source>
</evidence>
<dbReference type="InterPro" id="IPR020622">
    <property type="entry name" value="Ala_racemase_pyridoxalP-BS"/>
</dbReference>
<dbReference type="InterPro" id="IPR001608">
    <property type="entry name" value="Ala_racemase_N"/>
</dbReference>
<dbReference type="GO" id="GO:0030632">
    <property type="term" value="P:D-alanine biosynthetic process"/>
    <property type="evidence" value="ECO:0007669"/>
    <property type="project" value="UniProtKB-UniRule"/>
</dbReference>
<dbReference type="Gene3D" id="2.40.37.10">
    <property type="entry name" value="Lyase, Ornithine Decarboxylase, Chain A, domain 1"/>
    <property type="match status" value="1"/>
</dbReference>
<feature type="modified residue" description="N6-(pyridoxal phosphate)lysine" evidence="7 8">
    <location>
        <position position="73"/>
    </location>
</feature>
<accession>A0A947D867</accession>
<dbReference type="NCBIfam" id="TIGR00492">
    <property type="entry name" value="alr"/>
    <property type="match status" value="1"/>
</dbReference>
<evidence type="ECO:0000259" key="11">
    <source>
        <dbReference type="SMART" id="SM01005"/>
    </source>
</evidence>
<dbReference type="AlphaFoldDB" id="A0A947D867"/>
<organism evidence="12 13">
    <name type="scientific">Prosthecodimorpha staleyi</name>
    <dbReference type="NCBI Taxonomy" id="2840188"/>
    <lineage>
        <taxon>Bacteria</taxon>
        <taxon>Pseudomonadati</taxon>
        <taxon>Pseudomonadota</taxon>
        <taxon>Alphaproteobacteria</taxon>
        <taxon>Hyphomicrobiales</taxon>
        <taxon>Ancalomicrobiaceae</taxon>
        <taxon>Prosthecodimorpha</taxon>
    </lineage>
</organism>
<feature type="binding site" evidence="7 9">
    <location>
        <position position="172"/>
    </location>
    <ligand>
        <name>substrate</name>
    </ligand>
</feature>
<gene>
    <name evidence="12" type="primary">alr</name>
    <name evidence="12" type="ORF">KL771_17725</name>
</gene>
<feature type="region of interest" description="Disordered" evidence="10">
    <location>
        <begin position="1"/>
        <end position="22"/>
    </location>
</feature>
<dbReference type="GO" id="GO:0005829">
    <property type="term" value="C:cytosol"/>
    <property type="evidence" value="ECO:0007669"/>
    <property type="project" value="TreeGrafter"/>
</dbReference>
<name>A0A947D867_9HYPH</name>